<dbReference type="CDD" id="cd07205">
    <property type="entry name" value="Pat_PNPLA6_PNPLA7_NTE1_like"/>
    <property type="match status" value="1"/>
</dbReference>
<keyword evidence="8" id="KW-1185">Reference proteome</keyword>
<dbReference type="Pfam" id="PF01734">
    <property type="entry name" value="Patatin"/>
    <property type="match status" value="1"/>
</dbReference>
<gene>
    <name evidence="7" type="ORF">EBB06_04815</name>
</gene>
<dbReference type="Gene3D" id="3.40.1090.10">
    <property type="entry name" value="Cytosolic phospholipase A2 catalytic domain"/>
    <property type="match status" value="2"/>
</dbReference>
<sequence length="301" mass="31081">MSFVLNLKRSLALAGLALVAACTTPTAPIKPAEVKPPPRIKVALALGGGAAKGFAHIGVIKVLEQAGIPVDIVTGTSAGSVVGSLYASGLSGLELQKKAIELDESRLADVTLSRSGFIKGEALAGFINQMVGNRPIEKLAKPFAAVATDLDSGEKKVFRSGNTGQAVRASASIPNVFQPVTIGSRRYVDGGLVSPVPVSAAREMGADFVIAVDISAKPQGGAGGFLSMLDQSINIMNKVALAQELKQADVIIRPQVQQLGSTAFAARNQTILEGERVGLLAVPVIRKMLAQKTGLLAAKRG</sequence>
<dbReference type="PANTHER" id="PTHR14226">
    <property type="entry name" value="NEUROPATHY TARGET ESTERASE/SWISS CHEESE D.MELANOGASTER"/>
    <property type="match status" value="1"/>
</dbReference>
<dbReference type="InterPro" id="IPR002641">
    <property type="entry name" value="PNPLA_dom"/>
</dbReference>
<feature type="signal peptide" evidence="5">
    <location>
        <begin position="1"/>
        <end position="27"/>
    </location>
</feature>
<comment type="caution">
    <text evidence="4">Lacks conserved residue(s) required for the propagation of feature annotation.</text>
</comment>
<dbReference type="SUPFAM" id="SSF52151">
    <property type="entry name" value="FabD/lysophospholipase-like"/>
    <property type="match status" value="1"/>
</dbReference>
<evidence type="ECO:0000256" key="4">
    <source>
        <dbReference type="PROSITE-ProRule" id="PRU01161"/>
    </source>
</evidence>
<evidence type="ECO:0000256" key="2">
    <source>
        <dbReference type="ARBA" id="ARBA00022963"/>
    </source>
</evidence>
<evidence type="ECO:0000313" key="8">
    <source>
        <dbReference type="Proteomes" id="UP000290682"/>
    </source>
</evidence>
<protein>
    <submittedName>
        <fullName evidence="7">Patatin-like phospholipase family protein</fullName>
    </submittedName>
</protein>
<feature type="chain" id="PRO_5045738340" evidence="5">
    <location>
        <begin position="28"/>
        <end position="301"/>
    </location>
</feature>
<feature type="active site" description="Nucleophile" evidence="4">
    <location>
        <position position="77"/>
    </location>
</feature>
<dbReference type="InterPro" id="IPR050301">
    <property type="entry name" value="NTE"/>
</dbReference>
<evidence type="ECO:0000313" key="7">
    <source>
        <dbReference type="EMBL" id="RXZ44430.1"/>
    </source>
</evidence>
<organism evidence="7 8">
    <name type="scientific">Crenobacter cavernae</name>
    <dbReference type="NCBI Taxonomy" id="2290923"/>
    <lineage>
        <taxon>Bacteria</taxon>
        <taxon>Pseudomonadati</taxon>
        <taxon>Pseudomonadota</taxon>
        <taxon>Betaproteobacteria</taxon>
        <taxon>Neisseriales</taxon>
        <taxon>Neisseriaceae</taxon>
        <taxon>Crenobacter</taxon>
    </lineage>
</organism>
<proteinExistence type="predicted"/>
<feature type="active site" description="Proton acceptor" evidence="4">
    <location>
        <position position="189"/>
    </location>
</feature>
<keyword evidence="2 4" id="KW-0442">Lipid degradation</keyword>
<evidence type="ECO:0000256" key="5">
    <source>
        <dbReference type="SAM" id="SignalP"/>
    </source>
</evidence>
<dbReference type="PROSITE" id="PS51635">
    <property type="entry name" value="PNPLA"/>
    <property type="match status" value="1"/>
</dbReference>
<evidence type="ECO:0000256" key="1">
    <source>
        <dbReference type="ARBA" id="ARBA00022801"/>
    </source>
</evidence>
<accession>A0ABY0FHI1</accession>
<keyword evidence="1 4" id="KW-0378">Hydrolase</keyword>
<evidence type="ECO:0000259" key="6">
    <source>
        <dbReference type="PROSITE" id="PS51635"/>
    </source>
</evidence>
<dbReference type="EMBL" id="REGR01000003">
    <property type="protein sequence ID" value="RXZ44430.1"/>
    <property type="molecule type" value="Genomic_DNA"/>
</dbReference>
<dbReference type="Proteomes" id="UP000290682">
    <property type="component" value="Unassembled WGS sequence"/>
</dbReference>
<feature type="short sequence motif" description="DGA/G" evidence="4">
    <location>
        <begin position="189"/>
        <end position="191"/>
    </location>
</feature>
<dbReference type="PANTHER" id="PTHR14226:SF76">
    <property type="entry name" value="NTE FAMILY PROTEIN RSSA"/>
    <property type="match status" value="1"/>
</dbReference>
<keyword evidence="5" id="KW-0732">Signal</keyword>
<feature type="domain" description="PNPLA" evidence="6">
    <location>
        <begin position="44"/>
        <end position="202"/>
    </location>
</feature>
<dbReference type="InterPro" id="IPR016035">
    <property type="entry name" value="Acyl_Trfase/lysoPLipase"/>
</dbReference>
<keyword evidence="3 4" id="KW-0443">Lipid metabolism</keyword>
<evidence type="ECO:0000256" key="3">
    <source>
        <dbReference type="ARBA" id="ARBA00023098"/>
    </source>
</evidence>
<reference evidence="7 8" key="1">
    <citation type="submission" date="2018-10" db="EMBL/GenBank/DDBJ databases">
        <title>Draft genome of Fastidiocella sp. strain 375T, a bacterium isolated from a karstic cave dripping water.</title>
        <authorList>
            <person name="Coelho C."/>
            <person name="Verissimo A."/>
            <person name="Tiago I."/>
        </authorList>
    </citation>
    <scope>NUCLEOTIDE SEQUENCE [LARGE SCALE GENOMIC DNA]</scope>
    <source>
        <strain evidence="7 8">CAVE-375</strain>
    </source>
</reference>
<feature type="short sequence motif" description="GXSXG" evidence="4">
    <location>
        <begin position="75"/>
        <end position="79"/>
    </location>
</feature>
<name>A0ABY0FHI1_9NEIS</name>
<dbReference type="RefSeq" id="WP_129211985.1">
    <property type="nucleotide sequence ID" value="NZ_REGR01000003.1"/>
</dbReference>
<comment type="caution">
    <text evidence="7">The sequence shown here is derived from an EMBL/GenBank/DDBJ whole genome shotgun (WGS) entry which is preliminary data.</text>
</comment>